<evidence type="ECO:0000259" key="2">
    <source>
        <dbReference type="PROSITE" id="PS50975"/>
    </source>
</evidence>
<keyword evidence="4" id="KW-1185">Reference proteome</keyword>
<dbReference type="SUPFAM" id="SSF56059">
    <property type="entry name" value="Glutathione synthetase ATP-binding domain-like"/>
    <property type="match status" value="1"/>
</dbReference>
<dbReference type="eggNOG" id="arCOG06897">
    <property type="taxonomic scope" value="Archaea"/>
</dbReference>
<evidence type="ECO:0000313" key="3">
    <source>
        <dbReference type="EMBL" id="EMA38962.1"/>
    </source>
</evidence>
<accession>M0LZG3</accession>
<dbReference type="STRING" id="1227454.C446_09228"/>
<keyword evidence="1" id="KW-0067">ATP-binding</keyword>
<gene>
    <name evidence="3" type="ORF">C446_09228</name>
</gene>
<dbReference type="EMBL" id="AOMA01000089">
    <property type="protein sequence ID" value="EMA38962.1"/>
    <property type="molecule type" value="Genomic_DNA"/>
</dbReference>
<feature type="domain" description="ATP-grasp" evidence="2">
    <location>
        <begin position="148"/>
        <end position="342"/>
    </location>
</feature>
<dbReference type="Proteomes" id="UP000011607">
    <property type="component" value="Unassembled WGS sequence"/>
</dbReference>
<dbReference type="Gene3D" id="3.30.470.20">
    <property type="entry name" value="ATP-grasp fold, B domain"/>
    <property type="match status" value="1"/>
</dbReference>
<dbReference type="Gene3D" id="3.40.50.20">
    <property type="match status" value="1"/>
</dbReference>
<organism evidence="3 4">
    <name type="scientific">Halobiforma nitratireducens JCM 10879</name>
    <dbReference type="NCBI Taxonomy" id="1227454"/>
    <lineage>
        <taxon>Archaea</taxon>
        <taxon>Methanobacteriati</taxon>
        <taxon>Methanobacteriota</taxon>
        <taxon>Stenosarchaea group</taxon>
        <taxon>Halobacteria</taxon>
        <taxon>Halobacteriales</taxon>
        <taxon>Natrialbaceae</taxon>
        <taxon>Halobiforma</taxon>
    </lineage>
</organism>
<dbReference type="Pfam" id="PF15632">
    <property type="entry name" value="ATPgrasp_Ter"/>
    <property type="match status" value="1"/>
</dbReference>
<reference evidence="3 4" key="1">
    <citation type="journal article" date="2014" name="PLoS Genet.">
        <title>Phylogenetically driven sequencing of extremely halophilic archaea reveals strategies for static and dynamic osmo-response.</title>
        <authorList>
            <person name="Becker E.A."/>
            <person name="Seitzer P.M."/>
            <person name="Tritt A."/>
            <person name="Larsen D."/>
            <person name="Krusor M."/>
            <person name="Yao A.I."/>
            <person name="Wu D."/>
            <person name="Madern D."/>
            <person name="Eisen J.A."/>
            <person name="Darling A.E."/>
            <person name="Facciotti M.T."/>
        </authorList>
    </citation>
    <scope>NUCLEOTIDE SEQUENCE [LARGE SCALE GENOMIC DNA]</scope>
    <source>
        <strain evidence="3 4">JCM 10879</strain>
    </source>
</reference>
<keyword evidence="1" id="KW-0547">Nucleotide-binding</keyword>
<evidence type="ECO:0000256" key="1">
    <source>
        <dbReference type="PROSITE-ProRule" id="PRU00409"/>
    </source>
</evidence>
<sequence length="427" mass="48383">MVSMARADDGLGGTDAESVTVTDEWAETSVAVPAITAPSTLACFRSFGRKEGLDVRTIALADRDGIPATRSKYCDESIPVPSPHENLLAYKDALLSVAMRPDLKTIIPVRDVDVYVLAKYKDEFDQYVSTPWPDLETLAATQDRVRLFDAAEAAGVPVPETALLDSSGPDWDWNRKWIVKARYSILVDEYVDRYTPAEFLDPPKTEYLPRGSEPDIDRLRREMDHVPLLQEYVPTTEEYGFFALYDHGEPVATFQHRQLRGYSYAGGASSFRESVRIPALEEAGRDLLDHLEWHGLAMVEFLRDDETGEFKLMEINPRFWSSLPFSVQAGADFPYYYWQLANGDRDRIEHAYEAGMAGHLLRGELLYLRSILSEDVDLAEKPSFTSAVAEIARSMVEHPRFDCASVDDVRPFLWDMREAYNHYNGQL</sequence>
<name>M0LZG3_9EURY</name>
<dbReference type="GO" id="GO:0005524">
    <property type="term" value="F:ATP binding"/>
    <property type="evidence" value="ECO:0007669"/>
    <property type="project" value="UniProtKB-UniRule"/>
</dbReference>
<dbReference type="PROSITE" id="PS50975">
    <property type="entry name" value="ATP_GRASP"/>
    <property type="match status" value="1"/>
</dbReference>
<dbReference type="InterPro" id="IPR011761">
    <property type="entry name" value="ATP-grasp"/>
</dbReference>
<protein>
    <submittedName>
        <fullName evidence="3">ATP-grasp protein-like protein</fullName>
    </submittedName>
</protein>
<dbReference type="AlphaFoldDB" id="M0LZG3"/>
<evidence type="ECO:0000313" key="4">
    <source>
        <dbReference type="Proteomes" id="UP000011607"/>
    </source>
</evidence>
<proteinExistence type="predicted"/>
<dbReference type="PATRIC" id="fig|1227454.3.peg.1874"/>
<dbReference type="GO" id="GO:0046872">
    <property type="term" value="F:metal ion binding"/>
    <property type="evidence" value="ECO:0007669"/>
    <property type="project" value="InterPro"/>
</dbReference>
<comment type="caution">
    <text evidence="3">The sequence shown here is derived from an EMBL/GenBank/DDBJ whole genome shotgun (WGS) entry which is preliminary data.</text>
</comment>